<keyword evidence="3" id="KW-1185">Reference proteome</keyword>
<keyword evidence="1" id="KW-0812">Transmembrane</keyword>
<dbReference type="Proteomes" id="UP000434639">
    <property type="component" value="Unassembled WGS sequence"/>
</dbReference>
<evidence type="ECO:0000313" key="2">
    <source>
        <dbReference type="EMBL" id="MTH54530.1"/>
    </source>
</evidence>
<dbReference type="InterPro" id="IPR027417">
    <property type="entry name" value="P-loop_NTPase"/>
</dbReference>
<protein>
    <submittedName>
        <fullName evidence="2">Uncharacterized protein</fullName>
    </submittedName>
</protein>
<dbReference type="AlphaFoldDB" id="A0A7X2S6S1"/>
<feature type="transmembrane region" description="Helical" evidence="1">
    <location>
        <begin position="585"/>
        <end position="610"/>
    </location>
</feature>
<gene>
    <name evidence="2" type="ORF">GKZ89_14085</name>
</gene>
<keyword evidence="1" id="KW-1133">Transmembrane helix</keyword>
<comment type="caution">
    <text evidence="2">The sequence shown here is derived from an EMBL/GenBank/DDBJ whole genome shotgun (WGS) entry which is preliminary data.</text>
</comment>
<dbReference type="RefSeq" id="WP_155113042.1">
    <property type="nucleotide sequence ID" value="NZ_WMIB01000015.1"/>
</dbReference>
<name>A0A7X2S6S1_9BACI</name>
<sequence length="704" mass="80011">MQRMEFLSDLTVDKMRKDLHELIAKLHRVGINTEKLEPIYSNLNALSLFSDRQIVSVTGLQSVGKTYLIKRALGLPEDLLLSEVGVGEKRPVLISSRDDIHEMQFFSSKSIRNESGSMDVVKSPITKDELNKNVQNPSSDMLWFEIVLPDGKQLGHLTLALLPGFERKGESDSQRFLDLFLNCSSGMILVLNHMRLAQRDQELLLKKVSDIYRDKEPGFVLTHANELSEENRKSLVDNLASKFTIMNQDQIVYADKSIESVPGDIERLIKQNSRFTYDSLGLHYKKLLEVGQTLSNVLSEIESVVNAKYTANENANEIRIMQREFNKYREQYSSDLKKDLRLAMDQHLKKCDQEVIRDLRNEENRWYKKISTAFKSDLTFNEKQEILDWVKNIYSTPEPDKLNQIVLQSIDGVTKKKARKYEKLGIKSINSLEKHEGTDAKMSLSFMNRNSKNSDRPSGNDDESFINKEIVNTLKEIESYLNPQESYRTLTDQNLRYMPIIAGAISQHIITSKSVLELNGITEKEMNDYQTLKEKAGDVDLFKEEVNNLAIDMKHMVAGTAVFFGIDAIDGEFNSFGAALSALKALGITGSIATGITAGSFAALTVAFAMKKGAEKLERYKFERQDYAHHVLKAAGDYQVESIVNLVNEVMEEMEDQLVMVHQARLQSKVNIPIYEEIAIRIGRLNNDCGKLNEVAYRNAAFIN</sequence>
<accession>A0A7X2S6S1</accession>
<dbReference type="OrthoDB" id="6635951at2"/>
<reference evidence="2 3" key="1">
    <citation type="journal article" date="2017" name="Int. J. Syst. Evol. Microbiol.">
        <title>Bacillus mangrovi sp. nov., isolated from a sediment sample from a mangrove forest.</title>
        <authorList>
            <person name="Gupta V."/>
            <person name="Singh P.K."/>
            <person name="Korpole S."/>
            <person name="Tanuku N.R.S."/>
            <person name="Pinnaka A.K."/>
        </authorList>
    </citation>
    <scope>NUCLEOTIDE SEQUENCE [LARGE SCALE GENOMIC DNA]</scope>
    <source>
        <strain evidence="2 3">KCTC 33872</strain>
    </source>
</reference>
<organism evidence="2 3">
    <name type="scientific">Metabacillus mangrovi</name>
    <dbReference type="NCBI Taxonomy" id="1491830"/>
    <lineage>
        <taxon>Bacteria</taxon>
        <taxon>Bacillati</taxon>
        <taxon>Bacillota</taxon>
        <taxon>Bacilli</taxon>
        <taxon>Bacillales</taxon>
        <taxon>Bacillaceae</taxon>
        <taxon>Metabacillus</taxon>
    </lineage>
</organism>
<dbReference type="EMBL" id="WMIB01000015">
    <property type="protein sequence ID" value="MTH54530.1"/>
    <property type="molecule type" value="Genomic_DNA"/>
</dbReference>
<dbReference type="SUPFAM" id="SSF52540">
    <property type="entry name" value="P-loop containing nucleoside triphosphate hydrolases"/>
    <property type="match status" value="1"/>
</dbReference>
<proteinExistence type="predicted"/>
<evidence type="ECO:0000313" key="3">
    <source>
        <dbReference type="Proteomes" id="UP000434639"/>
    </source>
</evidence>
<keyword evidence="1" id="KW-0472">Membrane</keyword>
<evidence type="ECO:0000256" key="1">
    <source>
        <dbReference type="SAM" id="Phobius"/>
    </source>
</evidence>